<protein>
    <submittedName>
        <fullName evidence="5">Oxidoreductase</fullName>
    </submittedName>
</protein>
<evidence type="ECO:0000256" key="2">
    <source>
        <dbReference type="ARBA" id="ARBA00048615"/>
    </source>
</evidence>
<dbReference type="Pfam" id="PF01232">
    <property type="entry name" value="Mannitol_dh"/>
    <property type="match status" value="1"/>
</dbReference>
<accession>A0A2W2CDE6</accession>
<dbReference type="Gene3D" id="3.40.50.720">
    <property type="entry name" value="NAD(P)-binding Rossmann-like Domain"/>
    <property type="match status" value="1"/>
</dbReference>
<dbReference type="Pfam" id="PF08125">
    <property type="entry name" value="Mannitol_dh_C"/>
    <property type="match status" value="1"/>
</dbReference>
<dbReference type="InterPro" id="IPR050988">
    <property type="entry name" value="Mannitol_DH/Oxidoreductase"/>
</dbReference>
<evidence type="ECO:0000313" key="5">
    <source>
        <dbReference type="EMBL" id="PZF86337.1"/>
    </source>
</evidence>
<evidence type="ECO:0000259" key="3">
    <source>
        <dbReference type="Pfam" id="PF01232"/>
    </source>
</evidence>
<dbReference type="Proteomes" id="UP000248764">
    <property type="component" value="Unassembled WGS sequence"/>
</dbReference>
<feature type="domain" description="Mannitol dehydrogenase N-terminal" evidence="3">
    <location>
        <begin position="2"/>
        <end position="254"/>
    </location>
</feature>
<sequence>MVHLGVGAFHRAHQAWYTAHAAEPGEWGILGFTGRSRETADRLTSQDGLYTLVERGPDGDRFEVIGSIARAEPGERVDELAAALGRARTAVVTLTITEAGYRLGGDGTPDRTDPAVAADLRLLGEAIPAGADPAALRPVTVLGRLVAGLEARRRTGAGPIALVSCDNLPDNAGLLAGAIGTFADAASAELARWVSREVAYVATSVDRITPRSEPSLSEAVRDATGWLDVAPVVTEPFSDWVLAGEFPAGRPAWEEAAARFVARIEPWELRKLWLLNGAHSLLSFAGPLRGCRTVADAIADPWCRRAVERLWADGVRQLPSGLDLDRYRVQLMARFENPRIAHRLDQIAIDGLTKVRLRVVPVARRELATGGNALGCAQALGAWVASTLAGTVEPGATIGDLLGRVDADLARDGRFAARVESAVRTLLDRPLV</sequence>
<keyword evidence="6" id="KW-1185">Reference proteome</keyword>
<proteinExistence type="predicted"/>
<dbReference type="InterPro" id="IPR008927">
    <property type="entry name" value="6-PGluconate_DH-like_C_sf"/>
</dbReference>
<comment type="catalytic activity">
    <reaction evidence="2">
        <text>D-mannitol 1-phosphate + NAD(+) = beta-D-fructose 6-phosphate + NADH + H(+)</text>
        <dbReference type="Rhea" id="RHEA:19661"/>
        <dbReference type="ChEBI" id="CHEBI:15378"/>
        <dbReference type="ChEBI" id="CHEBI:57540"/>
        <dbReference type="ChEBI" id="CHEBI:57634"/>
        <dbReference type="ChEBI" id="CHEBI:57945"/>
        <dbReference type="ChEBI" id="CHEBI:61381"/>
        <dbReference type="EC" id="1.1.1.17"/>
    </reaction>
</comment>
<reference evidence="5 6" key="1">
    <citation type="submission" date="2018-01" db="EMBL/GenBank/DDBJ databases">
        <title>Draft genome sequence of Jiangella sp. GTF31.</title>
        <authorList>
            <person name="Sahin N."/>
            <person name="Ay H."/>
            <person name="Saygin H."/>
        </authorList>
    </citation>
    <scope>NUCLEOTIDE SEQUENCE [LARGE SCALE GENOMIC DNA]</scope>
    <source>
        <strain evidence="5 6">GTF31</strain>
    </source>
</reference>
<dbReference type="InterPro" id="IPR013131">
    <property type="entry name" value="Mannitol_DH_N"/>
</dbReference>
<dbReference type="GO" id="GO:0008926">
    <property type="term" value="F:mannitol-1-phosphate 5-dehydrogenase activity"/>
    <property type="evidence" value="ECO:0007669"/>
    <property type="project" value="UniProtKB-EC"/>
</dbReference>
<dbReference type="InterPro" id="IPR000669">
    <property type="entry name" value="Mannitol_DH"/>
</dbReference>
<evidence type="ECO:0000313" key="6">
    <source>
        <dbReference type="Proteomes" id="UP000248764"/>
    </source>
</evidence>
<dbReference type="SUPFAM" id="SSF48179">
    <property type="entry name" value="6-phosphogluconate dehydrogenase C-terminal domain-like"/>
    <property type="match status" value="1"/>
</dbReference>
<dbReference type="InterPro" id="IPR013328">
    <property type="entry name" value="6PGD_dom2"/>
</dbReference>
<dbReference type="SUPFAM" id="SSF51735">
    <property type="entry name" value="NAD(P)-binding Rossmann-fold domains"/>
    <property type="match status" value="1"/>
</dbReference>
<feature type="domain" description="Mannitol dehydrogenase C-terminal" evidence="4">
    <location>
        <begin position="264"/>
        <end position="385"/>
    </location>
</feature>
<gene>
    <name evidence="5" type="ORF">C1I92_01960</name>
</gene>
<dbReference type="AlphaFoldDB" id="A0A2W2CDE6"/>
<dbReference type="PRINTS" id="PR00084">
    <property type="entry name" value="MTLDHDRGNASE"/>
</dbReference>
<dbReference type="PANTHER" id="PTHR43362">
    <property type="entry name" value="MANNITOL DEHYDROGENASE DSF1-RELATED"/>
    <property type="match status" value="1"/>
</dbReference>
<keyword evidence="1" id="KW-0560">Oxidoreductase</keyword>
<dbReference type="EMBL" id="POTW01000003">
    <property type="protein sequence ID" value="PZF86337.1"/>
    <property type="molecule type" value="Genomic_DNA"/>
</dbReference>
<name>A0A2W2CDE6_9ACTN</name>
<dbReference type="Gene3D" id="1.10.1040.10">
    <property type="entry name" value="N-(1-d-carboxylethyl)-l-norvaline Dehydrogenase, domain 2"/>
    <property type="match status" value="1"/>
</dbReference>
<evidence type="ECO:0000259" key="4">
    <source>
        <dbReference type="Pfam" id="PF08125"/>
    </source>
</evidence>
<evidence type="ECO:0000256" key="1">
    <source>
        <dbReference type="ARBA" id="ARBA00023002"/>
    </source>
</evidence>
<dbReference type="InterPro" id="IPR036291">
    <property type="entry name" value="NAD(P)-bd_dom_sf"/>
</dbReference>
<organism evidence="5 6">
    <name type="scientific">Jiangella anatolica</name>
    <dbReference type="NCBI Taxonomy" id="2670374"/>
    <lineage>
        <taxon>Bacteria</taxon>
        <taxon>Bacillati</taxon>
        <taxon>Actinomycetota</taxon>
        <taxon>Actinomycetes</taxon>
        <taxon>Jiangellales</taxon>
        <taxon>Jiangellaceae</taxon>
        <taxon>Jiangella</taxon>
    </lineage>
</organism>
<comment type="caution">
    <text evidence="5">The sequence shown here is derived from an EMBL/GenBank/DDBJ whole genome shotgun (WGS) entry which is preliminary data.</text>
</comment>
<dbReference type="PANTHER" id="PTHR43362:SF1">
    <property type="entry name" value="MANNITOL DEHYDROGENASE 2-RELATED"/>
    <property type="match status" value="1"/>
</dbReference>
<dbReference type="InterPro" id="IPR013118">
    <property type="entry name" value="Mannitol_DH_C"/>
</dbReference>